<sequence length="229" mass="27076">MVQSTTTHVANNLFQSLWHELKFLEKPITMYEFGDRERTHGSLILNLHKAVWVHRKISPWLWIPFLRRNIDRMTSSQELYVTYTNFVLNNTVIYILNPFHRLVTACSLITAIAELCVDLGYPEALSYSPKIFEVFFNTVLKDDFEEHGGWKGVEEYILKQSYLKWYRCKELLRSSQNVKEKLQQELNFAKYIETMARNSTKVYFSPVDSKQNEVESDEKCRLLTSKVMN</sequence>
<dbReference type="OrthoDB" id="6421076at2759"/>
<dbReference type="AlphaFoldDB" id="A0A8X6T6Z9"/>
<reference evidence="1" key="1">
    <citation type="submission" date="2020-08" db="EMBL/GenBank/DDBJ databases">
        <title>Multicomponent nature underlies the extraordinary mechanical properties of spider dragline silk.</title>
        <authorList>
            <person name="Kono N."/>
            <person name="Nakamura H."/>
            <person name="Mori M."/>
            <person name="Yoshida Y."/>
            <person name="Ohtoshi R."/>
            <person name="Malay A.D."/>
            <person name="Moran D.A.P."/>
            <person name="Tomita M."/>
            <person name="Numata K."/>
            <person name="Arakawa K."/>
        </authorList>
    </citation>
    <scope>NUCLEOTIDE SEQUENCE</scope>
</reference>
<gene>
    <name evidence="1" type="ORF">NPIL_299621</name>
</gene>
<name>A0A8X6T6Z9_NEPPI</name>
<accession>A0A8X6T6Z9</accession>
<dbReference type="EMBL" id="BMAW01097174">
    <property type="protein sequence ID" value="GFS78316.1"/>
    <property type="molecule type" value="Genomic_DNA"/>
</dbReference>
<evidence type="ECO:0000313" key="2">
    <source>
        <dbReference type="Proteomes" id="UP000887013"/>
    </source>
</evidence>
<proteinExistence type="predicted"/>
<evidence type="ECO:0000313" key="1">
    <source>
        <dbReference type="EMBL" id="GFS78316.1"/>
    </source>
</evidence>
<comment type="caution">
    <text evidence="1">The sequence shown here is derived from an EMBL/GenBank/DDBJ whole genome shotgun (WGS) entry which is preliminary data.</text>
</comment>
<dbReference type="Proteomes" id="UP000887013">
    <property type="component" value="Unassembled WGS sequence"/>
</dbReference>
<organism evidence="1 2">
    <name type="scientific">Nephila pilipes</name>
    <name type="common">Giant wood spider</name>
    <name type="synonym">Nephila maculata</name>
    <dbReference type="NCBI Taxonomy" id="299642"/>
    <lineage>
        <taxon>Eukaryota</taxon>
        <taxon>Metazoa</taxon>
        <taxon>Ecdysozoa</taxon>
        <taxon>Arthropoda</taxon>
        <taxon>Chelicerata</taxon>
        <taxon>Arachnida</taxon>
        <taxon>Araneae</taxon>
        <taxon>Araneomorphae</taxon>
        <taxon>Entelegynae</taxon>
        <taxon>Araneoidea</taxon>
        <taxon>Nephilidae</taxon>
        <taxon>Nephila</taxon>
    </lineage>
</organism>
<protein>
    <submittedName>
        <fullName evidence="1">Uncharacterized protein</fullName>
    </submittedName>
</protein>
<keyword evidence="2" id="KW-1185">Reference proteome</keyword>